<dbReference type="Pfam" id="PF00392">
    <property type="entry name" value="GntR"/>
    <property type="match status" value="1"/>
</dbReference>
<dbReference type="Gene3D" id="1.20.120.530">
    <property type="entry name" value="GntR ligand-binding domain-like"/>
    <property type="match status" value="1"/>
</dbReference>
<dbReference type="GO" id="GO:0003700">
    <property type="term" value="F:DNA-binding transcription factor activity"/>
    <property type="evidence" value="ECO:0007669"/>
    <property type="project" value="InterPro"/>
</dbReference>
<evidence type="ECO:0000313" key="6">
    <source>
        <dbReference type="Proteomes" id="UP001185873"/>
    </source>
</evidence>
<keyword evidence="2" id="KW-0238">DNA-binding</keyword>
<name>A0AAE4QTS2_9ACTN</name>
<dbReference type="GeneID" id="97417819"/>
<keyword evidence="3" id="KW-0804">Transcription</keyword>
<dbReference type="PANTHER" id="PTHR43537:SF5">
    <property type="entry name" value="UXU OPERON TRANSCRIPTIONAL REGULATOR"/>
    <property type="match status" value="1"/>
</dbReference>
<dbReference type="PRINTS" id="PR00035">
    <property type="entry name" value="HTHGNTR"/>
</dbReference>
<dbReference type="SMART" id="SM00895">
    <property type="entry name" value="FCD"/>
    <property type="match status" value="1"/>
</dbReference>
<dbReference type="SMART" id="SM00345">
    <property type="entry name" value="HTH_GNTR"/>
    <property type="match status" value="1"/>
</dbReference>
<comment type="caution">
    <text evidence="5">The sequence shown here is derived from an EMBL/GenBank/DDBJ whole genome shotgun (WGS) entry which is preliminary data.</text>
</comment>
<feature type="domain" description="HTH gntR-type" evidence="4">
    <location>
        <begin position="18"/>
        <end position="88"/>
    </location>
</feature>
<dbReference type="SUPFAM" id="SSF48008">
    <property type="entry name" value="GntR ligand-binding domain-like"/>
    <property type="match status" value="1"/>
</dbReference>
<dbReference type="AlphaFoldDB" id="A0AAE4QTS2"/>
<keyword evidence="1" id="KW-0805">Transcription regulation</keyword>
<protein>
    <submittedName>
        <fullName evidence="5">FadR/GntR family transcriptional regulator</fullName>
    </submittedName>
</protein>
<dbReference type="InterPro" id="IPR011711">
    <property type="entry name" value="GntR_C"/>
</dbReference>
<evidence type="ECO:0000259" key="4">
    <source>
        <dbReference type="PROSITE" id="PS50949"/>
    </source>
</evidence>
<dbReference type="Pfam" id="PF07729">
    <property type="entry name" value="FCD"/>
    <property type="match status" value="1"/>
</dbReference>
<dbReference type="InterPro" id="IPR036390">
    <property type="entry name" value="WH_DNA-bd_sf"/>
</dbReference>
<evidence type="ECO:0000256" key="3">
    <source>
        <dbReference type="ARBA" id="ARBA00023163"/>
    </source>
</evidence>
<dbReference type="InterPro" id="IPR036388">
    <property type="entry name" value="WH-like_DNA-bd_sf"/>
</dbReference>
<accession>A0AAE4QTS2</accession>
<dbReference type="InterPro" id="IPR000524">
    <property type="entry name" value="Tscrpt_reg_HTH_GntR"/>
</dbReference>
<dbReference type="EMBL" id="JAWLKJ010000001">
    <property type="protein sequence ID" value="MDV6298066.1"/>
    <property type="molecule type" value="Genomic_DNA"/>
</dbReference>
<proteinExistence type="predicted"/>
<dbReference type="PROSITE" id="PS50949">
    <property type="entry name" value="HTH_GNTR"/>
    <property type="match status" value="1"/>
</dbReference>
<evidence type="ECO:0000313" key="5">
    <source>
        <dbReference type="EMBL" id="MDV6298066.1"/>
    </source>
</evidence>
<reference evidence="5" key="1">
    <citation type="submission" date="2023-10" db="EMBL/GenBank/DDBJ databases">
        <title>Development of a sustainable strategy for remediation of hydrocarbon-contaminated territories based on the waste exchange concept.</title>
        <authorList>
            <person name="Krivoruchko A."/>
        </authorList>
    </citation>
    <scope>NUCLEOTIDE SEQUENCE</scope>
    <source>
        <strain evidence="5">IEGM 1175</strain>
    </source>
</reference>
<evidence type="ECO:0000256" key="1">
    <source>
        <dbReference type="ARBA" id="ARBA00023015"/>
    </source>
</evidence>
<dbReference type="PANTHER" id="PTHR43537">
    <property type="entry name" value="TRANSCRIPTIONAL REGULATOR, GNTR FAMILY"/>
    <property type="match status" value="1"/>
</dbReference>
<dbReference type="GO" id="GO:0003677">
    <property type="term" value="F:DNA binding"/>
    <property type="evidence" value="ECO:0007669"/>
    <property type="project" value="UniProtKB-KW"/>
</dbReference>
<evidence type="ECO:0000256" key="2">
    <source>
        <dbReference type="ARBA" id="ARBA00023125"/>
    </source>
</evidence>
<dbReference type="Gene3D" id="1.10.10.10">
    <property type="entry name" value="Winged helix-like DNA-binding domain superfamily/Winged helix DNA-binding domain"/>
    <property type="match status" value="1"/>
</dbReference>
<dbReference type="SUPFAM" id="SSF46785">
    <property type="entry name" value="Winged helix' DNA-binding domain"/>
    <property type="match status" value="1"/>
</dbReference>
<dbReference type="Proteomes" id="UP001185873">
    <property type="component" value="Unassembled WGS sequence"/>
</dbReference>
<dbReference type="InterPro" id="IPR008920">
    <property type="entry name" value="TF_FadR/GntR_C"/>
</dbReference>
<gene>
    <name evidence="5" type="ORF">R3P82_02960</name>
</gene>
<organism evidence="5 6">
    <name type="scientific">Dietzia maris</name>
    <dbReference type="NCBI Taxonomy" id="37915"/>
    <lineage>
        <taxon>Bacteria</taxon>
        <taxon>Bacillati</taxon>
        <taxon>Actinomycetota</taxon>
        <taxon>Actinomycetes</taxon>
        <taxon>Mycobacteriales</taxon>
        <taxon>Dietziaceae</taxon>
        <taxon>Dietzia</taxon>
    </lineage>
</organism>
<dbReference type="RefSeq" id="WP_120284366.1">
    <property type="nucleotide sequence ID" value="NZ_JALXXI010000022.1"/>
</dbReference>
<sequence length="255" mass="28092">MSSPNGAAGSRAGIGRPKKTALLVAQQIVEDISRRGNTVGDRLPPEHLMLEEYGVGRGTLRESLRYLELQGVIMLKPGPGGGPIVQRPDGGILAATLSLLLQFEDAPFSTIMEVRTALEPTMAALAAERIDDERLERLRENLESTRTDLADTDAFNAASEHFHDLIAWGSGNPMFGYLFDAMNGLITGSILGVEYPRRQREHTCTAHDEIYRAIADRDPDAARDLMASHISEHATYLEKRHHSALSRPIRWNLDG</sequence>